<proteinExistence type="predicted"/>
<feature type="compositionally biased region" description="Low complexity" evidence="1">
    <location>
        <begin position="312"/>
        <end position="325"/>
    </location>
</feature>
<dbReference type="PANTHER" id="PTHR31099">
    <property type="entry name" value="OS06G0165300 PROTEIN"/>
    <property type="match status" value="1"/>
</dbReference>
<evidence type="ECO:0000313" key="2">
    <source>
        <dbReference type="EMBL" id="KAF3510429.1"/>
    </source>
</evidence>
<sequence length="467" mass="51666">MDSSDLSLDLTSEIEGLSRAAVESALPAAEAGRLSPVGPLSVIGVEEVVGWRDKYEIPDDVDIRVPGPIDRVLNFDVDEVPIYEGFFESGFRCRVPSLVDKVSESLEISHGQLNPPSWRALIAMQNLGDLECLNIGVAEVIYSYSISLLNGGEGRYHLHTRNRELPVQEISKNERKRHPVFDSRWTERFAFMGLPGFSPVWPLADFPRVDPSLGERTIKRVLKLPLERRHVPFLVTREALERCSIWGEMSGSKCEEALAEYKRALEVMSAKKAAPKRASPSETEDEVQFVRSSKRKVTAPASSSKKKKKPKASGSTPKVSPSSSGDPATVLANLNTKVFPLTPVSLPEDSLAAIQSVQSDLLQAMSRMFHLGERMDNHASLQADIAALTSQLLWEKDSVLAKEKEIKALRLKVRNQDEAGVLATFDVEKSMADLEGALEWYKMVKTSESEFQGLPTPEPAADYPPID</sequence>
<reference evidence="2" key="1">
    <citation type="submission" date="2019-12" db="EMBL/GenBank/DDBJ databases">
        <title>Genome sequencing and annotation of Brassica cretica.</title>
        <authorList>
            <person name="Studholme D.J."/>
            <person name="Sarris P."/>
        </authorList>
    </citation>
    <scope>NUCLEOTIDE SEQUENCE</scope>
    <source>
        <strain evidence="2">PFS-109/04</strain>
        <tissue evidence="2">Leaf</tissue>
    </source>
</reference>
<protein>
    <submittedName>
        <fullName evidence="2">Uncharacterized protein</fullName>
    </submittedName>
</protein>
<feature type="region of interest" description="Disordered" evidence="1">
    <location>
        <begin position="448"/>
        <end position="467"/>
    </location>
</feature>
<dbReference type="AlphaFoldDB" id="A0A8S9P4J1"/>
<accession>A0A8S9P4J1</accession>
<gene>
    <name evidence="2" type="ORF">F2Q69_00007748</name>
</gene>
<feature type="region of interest" description="Disordered" evidence="1">
    <location>
        <begin position="271"/>
        <end position="327"/>
    </location>
</feature>
<dbReference type="EMBL" id="QGKX02001521">
    <property type="protein sequence ID" value="KAF3510429.1"/>
    <property type="molecule type" value="Genomic_DNA"/>
</dbReference>
<organism evidence="2 3">
    <name type="scientific">Brassica cretica</name>
    <name type="common">Mustard</name>
    <dbReference type="NCBI Taxonomy" id="69181"/>
    <lineage>
        <taxon>Eukaryota</taxon>
        <taxon>Viridiplantae</taxon>
        <taxon>Streptophyta</taxon>
        <taxon>Embryophyta</taxon>
        <taxon>Tracheophyta</taxon>
        <taxon>Spermatophyta</taxon>
        <taxon>Magnoliopsida</taxon>
        <taxon>eudicotyledons</taxon>
        <taxon>Gunneridae</taxon>
        <taxon>Pentapetalae</taxon>
        <taxon>rosids</taxon>
        <taxon>malvids</taxon>
        <taxon>Brassicales</taxon>
        <taxon>Brassicaceae</taxon>
        <taxon>Brassiceae</taxon>
        <taxon>Brassica</taxon>
    </lineage>
</organism>
<dbReference type="Proteomes" id="UP000712600">
    <property type="component" value="Unassembled WGS sequence"/>
</dbReference>
<comment type="caution">
    <text evidence="2">The sequence shown here is derived from an EMBL/GenBank/DDBJ whole genome shotgun (WGS) entry which is preliminary data.</text>
</comment>
<evidence type="ECO:0000313" key="3">
    <source>
        <dbReference type="Proteomes" id="UP000712600"/>
    </source>
</evidence>
<evidence type="ECO:0000256" key="1">
    <source>
        <dbReference type="SAM" id="MobiDB-lite"/>
    </source>
</evidence>
<feature type="compositionally biased region" description="Low complexity" evidence="1">
    <location>
        <begin position="271"/>
        <end position="281"/>
    </location>
</feature>
<dbReference type="PANTHER" id="PTHR31099:SF28">
    <property type="entry name" value="F5J5.12"/>
    <property type="match status" value="1"/>
</dbReference>
<name>A0A8S9P4J1_BRACR</name>